<reference evidence="1" key="1">
    <citation type="journal article" date="2023" name="Microb. Genom.">
        <title>Mesoterricola silvestris gen. nov., sp. nov., Mesoterricola sediminis sp. nov., Geothrix oryzae sp. nov., Geothrix edaphica sp. nov., Geothrix rubra sp. nov., and Geothrix limicola sp. nov., six novel members of Acidobacteriota isolated from soils.</title>
        <authorList>
            <person name="Weisberg A.J."/>
            <person name="Pearce E."/>
            <person name="Kramer C.G."/>
            <person name="Chang J.H."/>
            <person name="Clarke C.R."/>
        </authorList>
    </citation>
    <scope>NUCLEOTIDE SEQUENCE</scope>
    <source>
        <strain evidence="1">ND06-05F</strain>
    </source>
</reference>
<dbReference type="EMBL" id="JARAWN010000028">
    <property type="protein sequence ID" value="MDX3129634.1"/>
    <property type="molecule type" value="Genomic_DNA"/>
</dbReference>
<dbReference type="Pfam" id="PF19462">
    <property type="entry name" value="DUF5999"/>
    <property type="match status" value="1"/>
</dbReference>
<dbReference type="AlphaFoldDB" id="A0AAJ2PLN3"/>
<sequence length="84" mass="8794">MRSTPLDTATTATGSIRLPDSLCTHTPKCPSADSPDHEAAHAVASHPEQGWSLLCNGVLIFEDTGELLPDGQVIAPHRPLAVVA</sequence>
<evidence type="ECO:0000313" key="2">
    <source>
        <dbReference type="Proteomes" id="UP001273589"/>
    </source>
</evidence>
<proteinExistence type="predicted"/>
<organism evidence="1 2">
    <name type="scientific">Streptomyces europaeiscabiei</name>
    <dbReference type="NCBI Taxonomy" id="146819"/>
    <lineage>
        <taxon>Bacteria</taxon>
        <taxon>Bacillati</taxon>
        <taxon>Actinomycetota</taxon>
        <taxon>Actinomycetes</taxon>
        <taxon>Kitasatosporales</taxon>
        <taxon>Streptomycetaceae</taxon>
        <taxon>Streptomyces</taxon>
    </lineage>
</organism>
<accession>A0AAJ2PLN3</accession>
<dbReference type="Proteomes" id="UP001273589">
    <property type="component" value="Unassembled WGS sequence"/>
</dbReference>
<dbReference type="InterPro" id="IPR046041">
    <property type="entry name" value="DUF5999"/>
</dbReference>
<evidence type="ECO:0000313" key="1">
    <source>
        <dbReference type="EMBL" id="MDX3129634.1"/>
    </source>
</evidence>
<gene>
    <name evidence="1" type="ORF">PV367_07445</name>
</gene>
<name>A0AAJ2PLN3_9ACTN</name>
<comment type="caution">
    <text evidence="1">The sequence shown here is derived from an EMBL/GenBank/DDBJ whole genome shotgun (WGS) entry which is preliminary data.</text>
</comment>
<protein>
    <submittedName>
        <fullName evidence="1">DUF5999 family protein</fullName>
    </submittedName>
</protein>